<gene>
    <name evidence="2" type="ORF">MKW35_00315</name>
</gene>
<dbReference type="Gene3D" id="1.10.606.20">
    <property type="match status" value="1"/>
</dbReference>
<protein>
    <recommendedName>
        <fullName evidence="1">Vanadium chloroperoxidase N-terminal domain-containing protein</fullName>
    </recommendedName>
</protein>
<dbReference type="InterPro" id="IPR041067">
    <property type="entry name" value="VCPO_N"/>
</dbReference>
<accession>A0ABS9RDN4</accession>
<dbReference type="Pfam" id="PF17897">
    <property type="entry name" value="VCPO_N"/>
    <property type="match status" value="1"/>
</dbReference>
<dbReference type="SUPFAM" id="SSF48317">
    <property type="entry name" value="Acid phosphatase/Vanadium-dependent haloperoxidase"/>
    <property type="match status" value="1"/>
</dbReference>
<name>A0ABS9RDN4_9FLAO</name>
<dbReference type="InterPro" id="IPR036938">
    <property type="entry name" value="PAP2/HPO_sf"/>
</dbReference>
<dbReference type="CDD" id="cd03398">
    <property type="entry name" value="PAP2_haloperoxidase"/>
    <property type="match status" value="1"/>
</dbReference>
<keyword evidence="3" id="KW-1185">Reference proteome</keyword>
<evidence type="ECO:0000259" key="1">
    <source>
        <dbReference type="Pfam" id="PF17897"/>
    </source>
</evidence>
<sequence length="465" mass="51300">MKTTWVATRNARQIKTGYILLIAMLLLDFSCSKNNDLELIEEENAMMSKSANTSPNTVLAWNQVMEDLYTFSLNGPGTPPPSASYTWALVHLAMHDALNGIVPRYETYAGVPRDKDANPDAAVSQAAYDVLMAINQLPFAPAYLPQNFQSINALLAETLDGIPDGEAKNKGIALGHAVAEAIMAKRAGDTPNLAPGVPNQPAEGTQPGEYRYLPYPLAPNGMGYALANFHKLKPFFMVTNDMFRSEPPYETSSPEYAADLNETKDFGALNSQVRSADQTELGVFWAENSSRGWNVVARIVRDSYNEKSQNAWKTARYLALVHSAIADSYISIFESKMYHYFWRPITAIQLADNDGNDATTADPSWVPLLNTPPLGEYPSAHAISGSVAGQVIIRFFDDRDNYELNLDSGYMPGVIRSFSSVSDAVRENSLSRIYIGYHFRLAVDVGEALGKELGDYVYENALKEK</sequence>
<organism evidence="2 3">
    <name type="scientific">Aestuariibaculum lutulentum</name>
    <dbReference type="NCBI Taxonomy" id="2920935"/>
    <lineage>
        <taxon>Bacteria</taxon>
        <taxon>Pseudomonadati</taxon>
        <taxon>Bacteroidota</taxon>
        <taxon>Flavobacteriia</taxon>
        <taxon>Flavobacteriales</taxon>
        <taxon>Flavobacteriaceae</taxon>
    </lineage>
</organism>
<dbReference type="PANTHER" id="PTHR34599:SF1">
    <property type="entry name" value="PHOSPHATIDIC ACID PHOSPHATASE TYPE 2_HALOPEROXIDASE DOMAIN-CONTAINING PROTEIN"/>
    <property type="match status" value="1"/>
</dbReference>
<dbReference type="PANTHER" id="PTHR34599">
    <property type="entry name" value="PEROXIDASE-RELATED"/>
    <property type="match status" value="1"/>
</dbReference>
<proteinExistence type="predicted"/>
<reference evidence="2" key="1">
    <citation type="submission" date="2022-02" db="EMBL/GenBank/DDBJ databases">
        <title>Aestuariibaculum sp., a marine bacterium isolated from sediment in Guangxi.</title>
        <authorList>
            <person name="Ying J."/>
        </authorList>
    </citation>
    <scope>NUCLEOTIDE SEQUENCE</scope>
    <source>
        <strain evidence="2">L182</strain>
    </source>
</reference>
<feature type="domain" description="Vanadium chloroperoxidase N-terminal" evidence="1">
    <location>
        <begin position="52"/>
        <end position="219"/>
    </location>
</feature>
<dbReference type="Proteomes" id="UP001156141">
    <property type="component" value="Unassembled WGS sequence"/>
</dbReference>
<evidence type="ECO:0000313" key="3">
    <source>
        <dbReference type="Proteomes" id="UP001156141"/>
    </source>
</evidence>
<comment type="caution">
    <text evidence="2">The sequence shown here is derived from an EMBL/GenBank/DDBJ whole genome shotgun (WGS) entry which is preliminary data.</text>
</comment>
<dbReference type="RefSeq" id="WP_240571084.1">
    <property type="nucleotide sequence ID" value="NZ_CP136709.1"/>
</dbReference>
<evidence type="ECO:0000313" key="2">
    <source>
        <dbReference type="EMBL" id="MCH4551053.1"/>
    </source>
</evidence>
<dbReference type="InterPro" id="IPR052559">
    <property type="entry name" value="V-haloperoxidase"/>
</dbReference>
<dbReference type="EMBL" id="JAKVQD010000001">
    <property type="protein sequence ID" value="MCH4551053.1"/>
    <property type="molecule type" value="Genomic_DNA"/>
</dbReference>